<evidence type="ECO:0000256" key="7">
    <source>
        <dbReference type="ARBA" id="ARBA00022853"/>
    </source>
</evidence>
<evidence type="ECO:0000256" key="14">
    <source>
        <dbReference type="RuleBase" id="RU361213"/>
    </source>
</evidence>
<dbReference type="PANTHER" id="PTHR10333">
    <property type="entry name" value="INHIBITOR OF GROWTH PROTEIN"/>
    <property type="match status" value="1"/>
</dbReference>
<keyword evidence="10" id="KW-0469">Meiosis</keyword>
<dbReference type="PANTHER" id="PTHR10333:SF100">
    <property type="entry name" value="CHROMATIN MODIFICATION-RELATED PROTEIN YNG2"/>
    <property type="match status" value="1"/>
</dbReference>
<proteinExistence type="inferred from homology"/>
<keyword evidence="18" id="KW-1185">Reference proteome</keyword>
<evidence type="ECO:0000256" key="3">
    <source>
        <dbReference type="ARBA" id="ARBA00022723"/>
    </source>
</evidence>
<dbReference type="EMBL" id="BAAFSV010000001">
    <property type="protein sequence ID" value="GAB1310432.1"/>
    <property type="molecule type" value="Genomic_DNA"/>
</dbReference>
<evidence type="ECO:0000256" key="1">
    <source>
        <dbReference type="ARBA" id="ARBA00004123"/>
    </source>
</evidence>
<dbReference type="Gene3D" id="3.30.40.10">
    <property type="entry name" value="Zinc/RING finger domain, C3HC4 (zinc finger)"/>
    <property type="match status" value="1"/>
</dbReference>
<evidence type="ECO:0000256" key="8">
    <source>
        <dbReference type="ARBA" id="ARBA00023204"/>
    </source>
</evidence>
<evidence type="ECO:0000259" key="16">
    <source>
        <dbReference type="PROSITE" id="PS50016"/>
    </source>
</evidence>
<keyword evidence="5 13" id="KW-0863">Zinc-finger</keyword>
<evidence type="ECO:0000256" key="12">
    <source>
        <dbReference type="ARBA" id="ARBA00037044"/>
    </source>
</evidence>
<evidence type="ECO:0000256" key="9">
    <source>
        <dbReference type="ARBA" id="ARBA00023242"/>
    </source>
</evidence>
<evidence type="ECO:0000313" key="18">
    <source>
        <dbReference type="Proteomes" id="UP001628179"/>
    </source>
</evidence>
<evidence type="ECO:0000313" key="17">
    <source>
        <dbReference type="EMBL" id="GAB1310432.1"/>
    </source>
</evidence>
<dbReference type="InterPro" id="IPR028651">
    <property type="entry name" value="ING_fam"/>
</dbReference>
<evidence type="ECO:0000256" key="15">
    <source>
        <dbReference type="SAM" id="MobiDB-lite"/>
    </source>
</evidence>
<comment type="similarity">
    <text evidence="2 14">Belongs to the ING family.</text>
</comment>
<feature type="compositionally biased region" description="Low complexity" evidence="15">
    <location>
        <begin position="201"/>
        <end position="211"/>
    </location>
</feature>
<dbReference type="Pfam" id="PF12998">
    <property type="entry name" value="ING"/>
    <property type="match status" value="1"/>
</dbReference>
<dbReference type="GeneID" id="98171387"/>
<feature type="compositionally biased region" description="Low complexity" evidence="15">
    <location>
        <begin position="232"/>
        <end position="246"/>
    </location>
</feature>
<dbReference type="SMART" id="SM00249">
    <property type="entry name" value="PHD"/>
    <property type="match status" value="1"/>
</dbReference>
<feature type="compositionally biased region" description="Acidic residues" evidence="15">
    <location>
        <begin position="332"/>
        <end position="344"/>
    </location>
</feature>
<evidence type="ECO:0000256" key="10">
    <source>
        <dbReference type="ARBA" id="ARBA00023254"/>
    </source>
</evidence>
<evidence type="ECO:0000256" key="2">
    <source>
        <dbReference type="ARBA" id="ARBA00010210"/>
    </source>
</evidence>
<dbReference type="InterPro" id="IPR001965">
    <property type="entry name" value="Znf_PHD"/>
</dbReference>
<feature type="compositionally biased region" description="Low complexity" evidence="15">
    <location>
        <begin position="164"/>
        <end position="178"/>
    </location>
</feature>
<dbReference type="InterPro" id="IPR011011">
    <property type="entry name" value="Znf_FYVE_PHD"/>
</dbReference>
<comment type="subcellular location">
    <subcellularLocation>
        <location evidence="1 14">Nucleus</location>
    </subcellularLocation>
</comment>
<evidence type="ECO:0000256" key="4">
    <source>
        <dbReference type="ARBA" id="ARBA00022763"/>
    </source>
</evidence>
<dbReference type="InterPro" id="IPR013083">
    <property type="entry name" value="Znf_RING/FYVE/PHD"/>
</dbReference>
<comment type="caution">
    <text evidence="17">The sequence shown here is derived from an EMBL/GenBank/DDBJ whole genome shotgun (WGS) entry which is preliminary data.</text>
</comment>
<dbReference type="Proteomes" id="UP001628179">
    <property type="component" value="Unassembled WGS sequence"/>
</dbReference>
<feature type="compositionally biased region" description="Low complexity" evidence="15">
    <location>
        <begin position="440"/>
        <end position="467"/>
    </location>
</feature>
<evidence type="ECO:0000256" key="5">
    <source>
        <dbReference type="ARBA" id="ARBA00022771"/>
    </source>
</evidence>
<dbReference type="RefSeq" id="XP_070912165.1">
    <property type="nucleotide sequence ID" value="XM_071056064.1"/>
</dbReference>
<keyword evidence="4" id="KW-0227">DNA damage</keyword>
<feature type="region of interest" description="Disordered" evidence="15">
    <location>
        <begin position="534"/>
        <end position="562"/>
    </location>
</feature>
<evidence type="ECO:0000256" key="11">
    <source>
        <dbReference type="ARBA" id="ARBA00023306"/>
    </source>
</evidence>
<keyword evidence="9 14" id="KW-0539">Nucleus</keyword>
<dbReference type="Gene3D" id="6.10.140.1740">
    <property type="match status" value="1"/>
</dbReference>
<comment type="domain">
    <text evidence="14">The PHD-type zinc finger mediates the binding to H3K4me3.</text>
</comment>
<keyword evidence="7 14" id="KW-0156">Chromatin regulator</keyword>
<dbReference type="InterPro" id="IPR019787">
    <property type="entry name" value="Znf_PHD-finger"/>
</dbReference>
<feature type="domain" description="PHD-type" evidence="16">
    <location>
        <begin position="482"/>
        <end position="531"/>
    </location>
</feature>
<comment type="function">
    <text evidence="14">Component of an histone acetyltransferase complex.</text>
</comment>
<feature type="compositionally biased region" description="Gly residues" evidence="15">
    <location>
        <begin position="375"/>
        <end position="386"/>
    </location>
</feature>
<keyword evidence="11" id="KW-0131">Cell cycle</keyword>
<feature type="compositionally biased region" description="Low complexity" evidence="15">
    <location>
        <begin position="361"/>
        <end position="374"/>
    </location>
</feature>
<feature type="region of interest" description="Disordered" evidence="15">
    <location>
        <begin position="136"/>
        <end position="178"/>
    </location>
</feature>
<comment type="function">
    <text evidence="12">Component of the NuA4 histone acetyltransferase complex which is involved in transcriptional activation of selected genes principally by acetylation of nucleosomal histone H4 and H2A. The NuA4 complex is also involved in DNA repair. Involved in cell cycle progression and meiosis.</text>
</comment>
<feature type="region of interest" description="Disordered" evidence="15">
    <location>
        <begin position="193"/>
        <end position="475"/>
    </location>
</feature>
<accession>A0ABQ0FY43</accession>
<name>A0ABQ0FY43_9PEZI</name>
<keyword evidence="8" id="KW-0234">DNA repair</keyword>
<dbReference type="PROSITE" id="PS01359">
    <property type="entry name" value="ZF_PHD_1"/>
    <property type="match status" value="1"/>
</dbReference>
<dbReference type="SMART" id="SM01408">
    <property type="entry name" value="ING"/>
    <property type="match status" value="1"/>
</dbReference>
<gene>
    <name evidence="17" type="primary">YNG2</name>
    <name evidence="17" type="ORF">MFIFM68171_00642</name>
</gene>
<feature type="compositionally biased region" description="Gly residues" evidence="15">
    <location>
        <begin position="539"/>
        <end position="562"/>
    </location>
</feature>
<reference evidence="17 18" key="1">
    <citation type="submission" date="2024-09" db="EMBL/GenBank/DDBJ databases">
        <title>Itraconazole resistance in Madurella fahalii resulting from another homologue of gene encoding cytochrome P450 14-alpha sterol demethylase (CYP51).</title>
        <authorList>
            <person name="Yoshioka I."/>
            <person name="Fahal A.H."/>
            <person name="Kaneko S."/>
            <person name="Yaguchi T."/>
        </authorList>
    </citation>
    <scope>NUCLEOTIDE SEQUENCE [LARGE SCALE GENOMIC DNA]</scope>
    <source>
        <strain evidence="17 18">IFM 68171</strain>
    </source>
</reference>
<keyword evidence="6 14" id="KW-0862">Zinc</keyword>
<dbReference type="CDD" id="cd16858">
    <property type="entry name" value="ING_ING3_Yng2p"/>
    <property type="match status" value="1"/>
</dbReference>
<evidence type="ECO:0000256" key="13">
    <source>
        <dbReference type="PROSITE-ProRule" id="PRU00146"/>
    </source>
</evidence>
<comment type="subunit">
    <text evidence="14">Component of an histone acetyltransferase complex. Interacts with H3K4me3 and to a lesser extent with H3K4me2.</text>
</comment>
<protein>
    <recommendedName>
        <fullName evidence="14">Chromatin modification-related protein</fullName>
    </recommendedName>
</protein>
<organism evidence="17 18">
    <name type="scientific">Madurella fahalii</name>
    <dbReference type="NCBI Taxonomy" id="1157608"/>
    <lineage>
        <taxon>Eukaryota</taxon>
        <taxon>Fungi</taxon>
        <taxon>Dikarya</taxon>
        <taxon>Ascomycota</taxon>
        <taxon>Pezizomycotina</taxon>
        <taxon>Sordariomycetes</taxon>
        <taxon>Sordariomycetidae</taxon>
        <taxon>Sordariales</taxon>
        <taxon>Sordariales incertae sedis</taxon>
        <taxon>Madurella</taxon>
    </lineage>
</organism>
<dbReference type="InterPro" id="IPR019786">
    <property type="entry name" value="Zinc_finger_PHD-type_CS"/>
</dbReference>
<keyword evidence="3 14" id="KW-0479">Metal-binding</keyword>
<sequence>MPRDDLSIDFVRKMPPVESLDPALILDEWINRTQNLPEELRFLQDEIADKDRQYDKLIREIEDRDGRIQKWIKTNGSHHVNPKEAEYRATIRKNYAQAEQLSNEKIALTQKLQQTMDKHIRQLDMQIKMLYDRGEPGFTDPDELPSLLRPSAPNGTNGTTGLRGANTTNPTATLNGTTNGASQVRVANVQVRNAQAQHHGSASAPATPAASMIMSRQARESSAGPPKRGPRSNSGLGSLPTTLSGLARHSSLGPGTPKGHQTATGVQRAGSAGPRATSKASGFGAGRKAGTPSSTAGRKKGTPAAGGGSNKSGLSRVKRAARNSPSSTADSELSEAETGSDDDSDARTTGGRGTPAAISRSSSNQAAFGASGASASGGGAREGGGSSIHEPSSSTSFADGTGGSSGGPHTGSGSGGGGGGSGPPHNHHHRRLDSLDSNHNASSPSAHGNGNGNSSSNNHNNNNNNNNDVMEVDEDEEAGDDRKYCSCQNVSFGNMVACDNDDCPYEWFHWGCVGLKSEPNGTWYCPDCSKSLGVQQKKGGSGGGGGGNGGGGGGGGGGSAGS</sequence>
<dbReference type="SUPFAM" id="SSF57903">
    <property type="entry name" value="FYVE/PHD zinc finger"/>
    <property type="match status" value="1"/>
</dbReference>
<evidence type="ECO:0000256" key="6">
    <source>
        <dbReference type="ARBA" id="ARBA00022833"/>
    </source>
</evidence>
<dbReference type="InterPro" id="IPR024610">
    <property type="entry name" value="ING_N_histone-binding"/>
</dbReference>
<dbReference type="PROSITE" id="PS50016">
    <property type="entry name" value="ZF_PHD_2"/>
    <property type="match status" value="1"/>
</dbReference>
<feature type="compositionally biased region" description="Gly residues" evidence="15">
    <location>
        <begin position="400"/>
        <end position="422"/>
    </location>
</feature>
<dbReference type="CDD" id="cd15505">
    <property type="entry name" value="PHD_ING"/>
    <property type="match status" value="1"/>
</dbReference>